<comment type="similarity">
    <text evidence="2">Belongs to the auxin efflux carrier (TC 2.A.69) family.</text>
</comment>
<dbReference type="GO" id="GO:0055085">
    <property type="term" value="P:transmembrane transport"/>
    <property type="evidence" value="ECO:0007669"/>
    <property type="project" value="InterPro"/>
</dbReference>
<evidence type="ECO:0000256" key="4">
    <source>
        <dbReference type="ARBA" id="ARBA00022475"/>
    </source>
</evidence>
<keyword evidence="7 8" id="KW-0472">Membrane</keyword>
<feature type="transmembrane region" description="Helical" evidence="8">
    <location>
        <begin position="194"/>
        <end position="212"/>
    </location>
</feature>
<dbReference type="eggNOG" id="COG0679">
    <property type="taxonomic scope" value="Bacteria"/>
</dbReference>
<dbReference type="STRING" id="663278.Ethha_2237"/>
<evidence type="ECO:0000256" key="1">
    <source>
        <dbReference type="ARBA" id="ARBA00004651"/>
    </source>
</evidence>
<dbReference type="Proteomes" id="UP000001551">
    <property type="component" value="Chromosome"/>
</dbReference>
<feature type="transmembrane region" description="Helical" evidence="8">
    <location>
        <begin position="37"/>
        <end position="56"/>
    </location>
</feature>
<evidence type="ECO:0000313" key="10">
    <source>
        <dbReference type="Proteomes" id="UP000001551"/>
    </source>
</evidence>
<dbReference type="KEGG" id="eha:Ethha_2237"/>
<keyword evidence="10" id="KW-1185">Reference proteome</keyword>
<feature type="transmembrane region" description="Helical" evidence="8">
    <location>
        <begin position="252"/>
        <end position="274"/>
    </location>
</feature>
<dbReference type="EMBL" id="CP002400">
    <property type="protein sequence ID" value="ADU27751.1"/>
    <property type="molecule type" value="Genomic_DNA"/>
</dbReference>
<feature type="transmembrane region" description="Helical" evidence="8">
    <location>
        <begin position="163"/>
        <end position="182"/>
    </location>
</feature>
<dbReference type="Pfam" id="PF03547">
    <property type="entry name" value="Mem_trans"/>
    <property type="match status" value="2"/>
</dbReference>
<dbReference type="PANTHER" id="PTHR36838">
    <property type="entry name" value="AUXIN EFFLUX CARRIER FAMILY PROTEIN"/>
    <property type="match status" value="1"/>
</dbReference>
<dbReference type="HOGENOM" id="CLU_056175_1_0_9"/>
<dbReference type="AlphaFoldDB" id="E6U4E4"/>
<feature type="transmembrane region" description="Helical" evidence="8">
    <location>
        <begin position="6"/>
        <end position="25"/>
    </location>
</feature>
<gene>
    <name evidence="9" type="ordered locus">Ethha_2237</name>
</gene>
<proteinExistence type="inferred from homology"/>
<accession>E6U4E4</accession>
<keyword evidence="3" id="KW-0813">Transport</keyword>
<dbReference type="GO" id="GO:0005886">
    <property type="term" value="C:plasma membrane"/>
    <property type="evidence" value="ECO:0007669"/>
    <property type="project" value="UniProtKB-SubCell"/>
</dbReference>
<keyword evidence="5 8" id="KW-0812">Transmembrane</keyword>
<feature type="transmembrane region" description="Helical" evidence="8">
    <location>
        <begin position="224"/>
        <end position="246"/>
    </location>
</feature>
<organism evidence="9 10">
    <name type="scientific">Ethanoligenens harbinense (strain DSM 18485 / JCM 12961 / CGMCC 1.5033 / YUAN-3)</name>
    <dbReference type="NCBI Taxonomy" id="663278"/>
    <lineage>
        <taxon>Bacteria</taxon>
        <taxon>Bacillati</taxon>
        <taxon>Bacillota</taxon>
        <taxon>Clostridia</taxon>
        <taxon>Eubacteriales</taxon>
        <taxon>Oscillospiraceae</taxon>
        <taxon>Ethanoligenens</taxon>
    </lineage>
</organism>
<evidence type="ECO:0000256" key="2">
    <source>
        <dbReference type="ARBA" id="ARBA00010145"/>
    </source>
</evidence>
<evidence type="ECO:0000256" key="8">
    <source>
        <dbReference type="SAM" id="Phobius"/>
    </source>
</evidence>
<evidence type="ECO:0000256" key="5">
    <source>
        <dbReference type="ARBA" id="ARBA00022692"/>
    </source>
</evidence>
<name>E6U4E4_ETHHY</name>
<feature type="transmembrane region" description="Helical" evidence="8">
    <location>
        <begin position="100"/>
        <end position="122"/>
    </location>
</feature>
<evidence type="ECO:0000256" key="7">
    <source>
        <dbReference type="ARBA" id="ARBA00023136"/>
    </source>
</evidence>
<dbReference type="PANTHER" id="PTHR36838:SF1">
    <property type="entry name" value="SLR1864 PROTEIN"/>
    <property type="match status" value="1"/>
</dbReference>
<dbReference type="Gene3D" id="1.20.1530.20">
    <property type="match status" value="1"/>
</dbReference>
<keyword evidence="6 8" id="KW-1133">Transmembrane helix</keyword>
<sequence length="312" mass="34034">MNYVTVINQVLIIFLLLFVGCGLFKGKLLSEAGVADLTKLLCYVISPCLIVNSFQIGYSQSLLWEIGAAAASAFGVHFAAMLLGGVVFNRRTVRDPDTRMYLRFSTIYSNCGFMGLPLLQAVAGSKGLLFGAMYVGIYNLLNWTQGISIYTKSVSRSFAVKGFLNPNVIAIAISIPLFIFAFRLPPVIGSGVRYIAYLNTALSMIVVGTQIAKVSPLSIIQDKWVWVGVLFRNLVVPVLWLLVLYALGMRGVLLLCCVLPAACPTGSFAVIFAELTGRNTRFPSKLVMLSTMTCIVTIPAVILLEQMLLQLH</sequence>
<keyword evidence="4" id="KW-1003">Cell membrane</keyword>
<evidence type="ECO:0000313" key="9">
    <source>
        <dbReference type="EMBL" id="ADU27751.1"/>
    </source>
</evidence>
<feature type="transmembrane region" description="Helical" evidence="8">
    <location>
        <begin position="128"/>
        <end position="151"/>
    </location>
</feature>
<feature type="transmembrane region" description="Helical" evidence="8">
    <location>
        <begin position="62"/>
        <end position="88"/>
    </location>
</feature>
<feature type="transmembrane region" description="Helical" evidence="8">
    <location>
        <begin position="286"/>
        <end position="304"/>
    </location>
</feature>
<evidence type="ECO:0000256" key="3">
    <source>
        <dbReference type="ARBA" id="ARBA00022448"/>
    </source>
</evidence>
<comment type="subcellular location">
    <subcellularLocation>
        <location evidence="1">Cell membrane</location>
        <topology evidence="1">Multi-pass membrane protein</topology>
    </subcellularLocation>
</comment>
<dbReference type="InterPro" id="IPR038770">
    <property type="entry name" value="Na+/solute_symporter_sf"/>
</dbReference>
<reference evidence="9 10" key="1">
    <citation type="submission" date="2010-12" db="EMBL/GenBank/DDBJ databases">
        <title>Complete sequence of Ethanoligenens harbinense YUAN-3.</title>
        <authorList>
            <person name="Lucas S."/>
            <person name="Copeland A."/>
            <person name="Lapidus A."/>
            <person name="Cheng J.-F."/>
            <person name="Bruce D."/>
            <person name="Goodwin L."/>
            <person name="Pitluck S."/>
            <person name="Chertkov O."/>
            <person name="Misra M."/>
            <person name="Detter J.C."/>
            <person name="Han C."/>
            <person name="Tapia R."/>
            <person name="Land M."/>
            <person name="Hauser L."/>
            <person name="Jeffries C."/>
            <person name="Kyrpides N."/>
            <person name="Ivanova N."/>
            <person name="Mikhailova N."/>
            <person name="Wang A."/>
            <person name="Mouttaki H."/>
            <person name="He Z."/>
            <person name="Zhou J."/>
            <person name="Hemme C.L."/>
            <person name="Woyke T."/>
        </authorList>
    </citation>
    <scope>NUCLEOTIDE SEQUENCE [LARGE SCALE GENOMIC DNA]</scope>
    <source>
        <strain evidence="10">DSM 18485 / JCM 12961 / CGMCC 1.5033 / YUAN-3</strain>
    </source>
</reference>
<dbReference type="RefSeq" id="WP_013486099.1">
    <property type="nucleotide sequence ID" value="NC_014828.1"/>
</dbReference>
<dbReference type="InterPro" id="IPR004776">
    <property type="entry name" value="Mem_transp_PIN-like"/>
</dbReference>
<protein>
    <submittedName>
        <fullName evidence="9">Auxin Efflux Carrier</fullName>
    </submittedName>
</protein>
<evidence type="ECO:0000256" key="6">
    <source>
        <dbReference type="ARBA" id="ARBA00022989"/>
    </source>
</evidence>